<reference evidence="1" key="2">
    <citation type="submission" date="2025-09" db="UniProtKB">
        <authorList>
            <consortium name="Ensembl"/>
        </authorList>
    </citation>
    <scope>IDENTIFICATION</scope>
</reference>
<name>A0A3Q2DXN1_CYPVA</name>
<dbReference type="OMA" id="RGMAKCR"/>
<evidence type="ECO:0000313" key="1">
    <source>
        <dbReference type="Ensembl" id="ENSCVAP00000024666.1"/>
    </source>
</evidence>
<keyword evidence="2" id="KW-1185">Reference proteome</keyword>
<dbReference type="Ensembl" id="ENSCVAT00000003603.1">
    <property type="protein sequence ID" value="ENSCVAP00000024666.1"/>
    <property type="gene ID" value="ENSCVAG00000008894.1"/>
</dbReference>
<dbReference type="STRING" id="28743.ENSCVAP00000024666"/>
<sequence>MGNCLDWPLRTVRDLGLLQIDKLSVSGLRYVEPFRDSVVSVTQNCIVVSNVLGRNYVFLGKGMAKCRQAVRKFCKT</sequence>
<dbReference type="AlphaFoldDB" id="A0A3Q2DXN1"/>
<organism evidence="1 2">
    <name type="scientific">Cyprinodon variegatus</name>
    <name type="common">Sheepshead minnow</name>
    <dbReference type="NCBI Taxonomy" id="28743"/>
    <lineage>
        <taxon>Eukaryota</taxon>
        <taxon>Metazoa</taxon>
        <taxon>Chordata</taxon>
        <taxon>Craniata</taxon>
        <taxon>Vertebrata</taxon>
        <taxon>Euteleostomi</taxon>
        <taxon>Actinopterygii</taxon>
        <taxon>Neopterygii</taxon>
        <taxon>Teleostei</taxon>
        <taxon>Neoteleostei</taxon>
        <taxon>Acanthomorphata</taxon>
        <taxon>Ovalentaria</taxon>
        <taxon>Atherinomorphae</taxon>
        <taxon>Cyprinodontiformes</taxon>
        <taxon>Cyprinodontidae</taxon>
        <taxon>Cyprinodon</taxon>
    </lineage>
</organism>
<accession>A0A3Q2DXN1</accession>
<proteinExistence type="predicted"/>
<protein>
    <submittedName>
        <fullName evidence="1">Uncharacterized protein</fullName>
    </submittedName>
</protein>
<evidence type="ECO:0000313" key="2">
    <source>
        <dbReference type="Proteomes" id="UP000265020"/>
    </source>
</evidence>
<reference evidence="1" key="1">
    <citation type="submission" date="2025-08" db="UniProtKB">
        <authorList>
            <consortium name="Ensembl"/>
        </authorList>
    </citation>
    <scope>IDENTIFICATION</scope>
</reference>
<dbReference type="GeneTree" id="ENSGT00940000179322"/>
<dbReference type="Proteomes" id="UP000265020">
    <property type="component" value="Unassembled WGS sequence"/>
</dbReference>